<dbReference type="EMBL" id="REFJ01000001">
    <property type="protein sequence ID" value="RMA82438.1"/>
    <property type="molecule type" value="Genomic_DNA"/>
</dbReference>
<feature type="domain" description="Pirin N-terminal" evidence="4">
    <location>
        <begin position="25"/>
        <end position="122"/>
    </location>
</feature>
<feature type="binding site" evidence="2">
    <location>
        <position position="106"/>
    </location>
    <ligand>
        <name>Fe cation</name>
        <dbReference type="ChEBI" id="CHEBI:24875"/>
    </ligand>
</feature>
<sequence>MTTERKLEQKVRSIETADGDGVKIRRIGGQAMQQRMDPFLMLDEFNSDKSADYMGGFPSHPHRGFETITYMKAGKMRHRDHMGNEGVIGPGDVQWMTAARGVIHSETPEQLDGLMQGFQIWLNLPSTEKMKPAAYHDFKAEQLARAEFGAGSEIAVIAGKVALHSGSDEALQLTGPLPAMTTKPHLIELELAAEEEVELRFNAEEPAFVYVFEGATTGLKQWEMGLYSAGDTLTLAATNEGATLLVLSGKPIQEPIAQYGPFVMNTRAELEQAMSDYRLGTLTH</sequence>
<proteinExistence type="inferred from homology"/>
<keyword evidence="2" id="KW-0479">Metal-binding</keyword>
<keyword evidence="2" id="KW-0408">Iron</keyword>
<protein>
    <recommendedName>
        <fullName evidence="8">Quercetin 2,3-dioxygenase</fullName>
    </recommendedName>
</protein>
<dbReference type="GO" id="GO:0046872">
    <property type="term" value="F:metal ion binding"/>
    <property type="evidence" value="ECO:0007669"/>
    <property type="project" value="UniProtKB-KW"/>
</dbReference>
<dbReference type="InterPro" id="IPR008778">
    <property type="entry name" value="Pirin_C_dom"/>
</dbReference>
<dbReference type="OrthoDB" id="9780903at2"/>
<comment type="similarity">
    <text evidence="1 3">Belongs to the pirin family.</text>
</comment>
<organism evidence="6 7">
    <name type="scientific">Umboniibacter marinipuniceus</name>
    <dbReference type="NCBI Taxonomy" id="569599"/>
    <lineage>
        <taxon>Bacteria</taxon>
        <taxon>Pseudomonadati</taxon>
        <taxon>Pseudomonadota</taxon>
        <taxon>Gammaproteobacteria</taxon>
        <taxon>Cellvibrionales</taxon>
        <taxon>Cellvibrionaceae</taxon>
        <taxon>Umboniibacter</taxon>
    </lineage>
</organism>
<comment type="cofactor">
    <cofactor evidence="2">
        <name>Fe cation</name>
        <dbReference type="ChEBI" id="CHEBI:24875"/>
    </cofactor>
    <text evidence="2">Binds 1 Fe cation per subunit.</text>
</comment>
<evidence type="ECO:0000313" key="7">
    <source>
        <dbReference type="Proteomes" id="UP000267187"/>
    </source>
</evidence>
<gene>
    <name evidence="6" type="ORF">DFR27_0387</name>
</gene>
<dbReference type="InterPro" id="IPR003829">
    <property type="entry name" value="Pirin_N_dom"/>
</dbReference>
<dbReference type="PANTHER" id="PTHR13903">
    <property type="entry name" value="PIRIN-RELATED"/>
    <property type="match status" value="1"/>
</dbReference>
<evidence type="ECO:0000256" key="2">
    <source>
        <dbReference type="PIRSR" id="PIRSR006232-1"/>
    </source>
</evidence>
<dbReference type="InterPro" id="IPR011051">
    <property type="entry name" value="RmlC_Cupin_sf"/>
</dbReference>
<dbReference type="InterPro" id="IPR014710">
    <property type="entry name" value="RmlC-like_jellyroll"/>
</dbReference>
<dbReference type="CDD" id="cd02909">
    <property type="entry name" value="cupin_pirin_N"/>
    <property type="match status" value="1"/>
</dbReference>
<evidence type="ECO:0000259" key="5">
    <source>
        <dbReference type="Pfam" id="PF05726"/>
    </source>
</evidence>
<dbReference type="InterPro" id="IPR012093">
    <property type="entry name" value="Pirin"/>
</dbReference>
<feature type="binding site" evidence="2">
    <location>
        <position position="60"/>
    </location>
    <ligand>
        <name>Fe cation</name>
        <dbReference type="ChEBI" id="CHEBI:24875"/>
    </ligand>
</feature>
<dbReference type="Proteomes" id="UP000267187">
    <property type="component" value="Unassembled WGS sequence"/>
</dbReference>
<evidence type="ECO:0000313" key="6">
    <source>
        <dbReference type="EMBL" id="RMA82438.1"/>
    </source>
</evidence>
<dbReference type="RefSeq" id="WP_121875770.1">
    <property type="nucleotide sequence ID" value="NZ_REFJ01000001.1"/>
</dbReference>
<evidence type="ECO:0000256" key="3">
    <source>
        <dbReference type="RuleBase" id="RU003457"/>
    </source>
</evidence>
<reference evidence="6 7" key="1">
    <citation type="submission" date="2018-10" db="EMBL/GenBank/DDBJ databases">
        <title>Genomic Encyclopedia of Type Strains, Phase IV (KMG-IV): sequencing the most valuable type-strain genomes for metagenomic binning, comparative biology and taxonomic classification.</title>
        <authorList>
            <person name="Goeker M."/>
        </authorList>
    </citation>
    <scope>NUCLEOTIDE SEQUENCE [LARGE SCALE GENOMIC DNA]</scope>
    <source>
        <strain evidence="6 7">DSM 25080</strain>
    </source>
</reference>
<feature type="binding site" evidence="2">
    <location>
        <position position="104"/>
    </location>
    <ligand>
        <name>Fe cation</name>
        <dbReference type="ChEBI" id="CHEBI:24875"/>
    </ligand>
</feature>
<evidence type="ECO:0008006" key="8">
    <source>
        <dbReference type="Google" id="ProtNLM"/>
    </source>
</evidence>
<evidence type="ECO:0000256" key="1">
    <source>
        <dbReference type="ARBA" id="ARBA00008416"/>
    </source>
</evidence>
<feature type="binding site" evidence="2">
    <location>
        <position position="62"/>
    </location>
    <ligand>
        <name>Fe cation</name>
        <dbReference type="ChEBI" id="CHEBI:24875"/>
    </ligand>
</feature>
<dbReference type="PANTHER" id="PTHR13903:SF8">
    <property type="entry name" value="PIRIN"/>
    <property type="match status" value="1"/>
</dbReference>
<feature type="domain" description="Pirin C-terminal" evidence="5">
    <location>
        <begin position="187"/>
        <end position="281"/>
    </location>
</feature>
<dbReference type="Pfam" id="PF02678">
    <property type="entry name" value="Pirin"/>
    <property type="match status" value="1"/>
</dbReference>
<dbReference type="Gene3D" id="2.60.120.10">
    <property type="entry name" value="Jelly Rolls"/>
    <property type="match status" value="2"/>
</dbReference>
<dbReference type="SUPFAM" id="SSF51182">
    <property type="entry name" value="RmlC-like cupins"/>
    <property type="match status" value="1"/>
</dbReference>
<dbReference type="AlphaFoldDB" id="A0A3M0AI92"/>
<name>A0A3M0AI92_9GAMM</name>
<dbReference type="Pfam" id="PF05726">
    <property type="entry name" value="Pirin_C"/>
    <property type="match status" value="1"/>
</dbReference>
<dbReference type="PIRSF" id="PIRSF006232">
    <property type="entry name" value="Pirin"/>
    <property type="match status" value="1"/>
</dbReference>
<comment type="caution">
    <text evidence="6">The sequence shown here is derived from an EMBL/GenBank/DDBJ whole genome shotgun (WGS) entry which is preliminary data.</text>
</comment>
<keyword evidence="7" id="KW-1185">Reference proteome</keyword>
<evidence type="ECO:0000259" key="4">
    <source>
        <dbReference type="Pfam" id="PF02678"/>
    </source>
</evidence>
<accession>A0A3M0AI92</accession>